<dbReference type="GO" id="GO:0003700">
    <property type="term" value="F:DNA-binding transcription factor activity"/>
    <property type="evidence" value="ECO:0007669"/>
    <property type="project" value="InterPro"/>
</dbReference>
<dbReference type="Proteomes" id="UP000243719">
    <property type="component" value="Unassembled WGS sequence"/>
</dbReference>
<sequence length="275" mass="30029">MPIINKLFPPEQWIDPDAVPRPVVTFGMALERLDSFELDFHRHAKSQLLLTLRGVLSCEIEGGLWLVPPQSAIWIPGGTMHSVTAAGTLEGYNAFIDPAVATGLPGQCCSLTATPLLRELMIRAAHLPMLYTEGGMESNLVTLLLDEMRLAPLGTLHLPMPADARLRALVAGLMANPADRGTMQTWAARSGMSERTLARLIAAQTGMSFGRWRQQLRVMLALQWLAKGLSIQKVADGLGYESAGSFVTMFRKVLGAPPGRYMARRERADREASAP</sequence>
<dbReference type="Gene3D" id="2.60.120.10">
    <property type="entry name" value="Jelly Rolls"/>
    <property type="match status" value="1"/>
</dbReference>
<dbReference type="InterPro" id="IPR011051">
    <property type="entry name" value="RmlC_Cupin_sf"/>
</dbReference>
<dbReference type="PANTHER" id="PTHR11019">
    <property type="entry name" value="HTH-TYPE TRANSCRIPTIONAL REGULATOR NIMR"/>
    <property type="match status" value="1"/>
</dbReference>
<evidence type="ECO:0000313" key="6">
    <source>
        <dbReference type="EMBL" id="SDV50786.1"/>
    </source>
</evidence>
<dbReference type="InterPro" id="IPR018062">
    <property type="entry name" value="HTH_AraC-typ_CS"/>
</dbReference>
<dbReference type="EMBL" id="FNLO01000013">
    <property type="protein sequence ID" value="SDV50786.1"/>
    <property type="molecule type" value="Genomic_DNA"/>
</dbReference>
<name>A0A1H2PUD8_9BURK</name>
<dbReference type="Gene3D" id="1.10.10.60">
    <property type="entry name" value="Homeodomain-like"/>
    <property type="match status" value="1"/>
</dbReference>
<evidence type="ECO:0000256" key="4">
    <source>
        <dbReference type="ARBA" id="ARBA00023163"/>
    </source>
</evidence>
<dbReference type="InterPro" id="IPR018060">
    <property type="entry name" value="HTH_AraC"/>
</dbReference>
<dbReference type="InterPro" id="IPR014710">
    <property type="entry name" value="RmlC-like_jellyroll"/>
</dbReference>
<dbReference type="RefSeq" id="WP_091912038.1">
    <property type="nucleotide sequence ID" value="NZ_FNLO01000013.1"/>
</dbReference>
<evidence type="ECO:0000256" key="3">
    <source>
        <dbReference type="ARBA" id="ARBA00023125"/>
    </source>
</evidence>
<keyword evidence="1" id="KW-0678">Repressor</keyword>
<feature type="domain" description="HTH araC/xylS-type" evidence="5">
    <location>
        <begin position="167"/>
        <end position="264"/>
    </location>
</feature>
<gene>
    <name evidence="6" type="ORF">SAMN05216551_113105</name>
</gene>
<reference evidence="7" key="1">
    <citation type="submission" date="2016-09" db="EMBL/GenBank/DDBJ databases">
        <authorList>
            <person name="Varghese N."/>
            <person name="Submissions S."/>
        </authorList>
    </citation>
    <scope>NUCLEOTIDE SEQUENCE [LARGE SCALE GENOMIC DNA]</scope>
    <source>
        <strain evidence="7">JS23</strain>
    </source>
</reference>
<organism evidence="6 7">
    <name type="scientific">Chitinasiproducens palmae</name>
    <dbReference type="NCBI Taxonomy" id="1770053"/>
    <lineage>
        <taxon>Bacteria</taxon>
        <taxon>Pseudomonadati</taxon>
        <taxon>Pseudomonadota</taxon>
        <taxon>Betaproteobacteria</taxon>
        <taxon>Burkholderiales</taxon>
        <taxon>Burkholderiaceae</taxon>
        <taxon>Chitinasiproducens</taxon>
    </lineage>
</organism>
<proteinExistence type="predicted"/>
<evidence type="ECO:0000256" key="1">
    <source>
        <dbReference type="ARBA" id="ARBA00022491"/>
    </source>
</evidence>
<dbReference type="CDD" id="cd06124">
    <property type="entry name" value="cupin_NimR-like_N"/>
    <property type="match status" value="1"/>
</dbReference>
<dbReference type="AlphaFoldDB" id="A0A1H2PUD8"/>
<dbReference type="InterPro" id="IPR003313">
    <property type="entry name" value="AraC-bd"/>
</dbReference>
<dbReference type="SMART" id="SM00342">
    <property type="entry name" value="HTH_ARAC"/>
    <property type="match status" value="1"/>
</dbReference>
<dbReference type="Pfam" id="PF02311">
    <property type="entry name" value="AraC_binding"/>
    <property type="match status" value="1"/>
</dbReference>
<keyword evidence="2" id="KW-0805">Transcription regulation</keyword>
<evidence type="ECO:0000259" key="5">
    <source>
        <dbReference type="PROSITE" id="PS01124"/>
    </source>
</evidence>
<keyword evidence="7" id="KW-1185">Reference proteome</keyword>
<dbReference type="GO" id="GO:0043565">
    <property type="term" value="F:sequence-specific DNA binding"/>
    <property type="evidence" value="ECO:0007669"/>
    <property type="project" value="InterPro"/>
</dbReference>
<dbReference type="OrthoDB" id="9804543at2"/>
<dbReference type="SUPFAM" id="SSF51182">
    <property type="entry name" value="RmlC-like cupins"/>
    <property type="match status" value="1"/>
</dbReference>
<dbReference type="InterPro" id="IPR009057">
    <property type="entry name" value="Homeodomain-like_sf"/>
</dbReference>
<dbReference type="SUPFAM" id="SSF46689">
    <property type="entry name" value="Homeodomain-like"/>
    <property type="match status" value="1"/>
</dbReference>
<dbReference type="FunFam" id="1.10.10.60:FF:000132">
    <property type="entry name" value="AraC family transcriptional regulator"/>
    <property type="match status" value="1"/>
</dbReference>
<evidence type="ECO:0000256" key="2">
    <source>
        <dbReference type="ARBA" id="ARBA00023015"/>
    </source>
</evidence>
<keyword evidence="3 6" id="KW-0238">DNA-binding</keyword>
<dbReference type="PROSITE" id="PS01124">
    <property type="entry name" value="HTH_ARAC_FAMILY_2"/>
    <property type="match status" value="1"/>
</dbReference>
<dbReference type="PANTHER" id="PTHR11019:SF199">
    <property type="entry name" value="HTH-TYPE TRANSCRIPTIONAL REGULATOR NIMR"/>
    <property type="match status" value="1"/>
</dbReference>
<accession>A0A1H2PUD8</accession>
<evidence type="ECO:0000313" key="7">
    <source>
        <dbReference type="Proteomes" id="UP000243719"/>
    </source>
</evidence>
<keyword evidence="4" id="KW-0804">Transcription</keyword>
<dbReference type="STRING" id="1770053.SAMN05216551_113105"/>
<dbReference type="PROSITE" id="PS00041">
    <property type="entry name" value="HTH_ARAC_FAMILY_1"/>
    <property type="match status" value="1"/>
</dbReference>
<dbReference type="Pfam" id="PF12833">
    <property type="entry name" value="HTH_18"/>
    <property type="match status" value="1"/>
</dbReference>
<protein>
    <submittedName>
        <fullName evidence="6">AraC-type DNA-binding protein</fullName>
    </submittedName>
</protein>